<organism evidence="1 2">
    <name type="scientific">Sporosarcina gallistercoris</name>
    <dbReference type="NCBI Taxonomy" id="2762245"/>
    <lineage>
        <taxon>Bacteria</taxon>
        <taxon>Bacillati</taxon>
        <taxon>Bacillota</taxon>
        <taxon>Bacilli</taxon>
        <taxon>Bacillales</taxon>
        <taxon>Caryophanaceae</taxon>
        <taxon>Sporosarcina</taxon>
    </lineage>
</organism>
<name>A0ABR8PN35_9BACL</name>
<gene>
    <name evidence="1" type="ORF">H9659_14800</name>
</gene>
<dbReference type="RefSeq" id="WP_191691996.1">
    <property type="nucleotide sequence ID" value="NZ_JACSQY010000016.1"/>
</dbReference>
<proteinExistence type="predicted"/>
<protein>
    <submittedName>
        <fullName evidence="1">Uncharacterized protein</fullName>
    </submittedName>
</protein>
<reference evidence="1 2" key="1">
    <citation type="submission" date="2020-08" db="EMBL/GenBank/DDBJ databases">
        <title>A Genomic Blueprint of the Chicken Gut Microbiome.</title>
        <authorList>
            <person name="Gilroy R."/>
            <person name="Ravi A."/>
            <person name="Getino M."/>
            <person name="Pursley I."/>
            <person name="Horton D.L."/>
            <person name="Alikhan N.-F."/>
            <person name="Baker D."/>
            <person name="Gharbi K."/>
            <person name="Hall N."/>
            <person name="Watson M."/>
            <person name="Adriaenssens E.M."/>
            <person name="Foster-Nyarko E."/>
            <person name="Jarju S."/>
            <person name="Secka A."/>
            <person name="Antonio M."/>
            <person name="Oren A."/>
            <person name="Chaudhuri R."/>
            <person name="La Ragione R.M."/>
            <person name="Hildebrand F."/>
            <person name="Pallen M.J."/>
        </authorList>
    </citation>
    <scope>NUCLEOTIDE SEQUENCE [LARGE SCALE GENOMIC DNA]</scope>
    <source>
        <strain evidence="1 2">Sa3CUA8</strain>
    </source>
</reference>
<evidence type="ECO:0000313" key="1">
    <source>
        <dbReference type="EMBL" id="MBD7909604.1"/>
    </source>
</evidence>
<sequence length="184" mass="20210">MNIPQLQIQTTPAKLVVHTEKAIQEIEQPRAVMQQSQPAAILEISTTRPRLSIDTTAVREDIDMKSVFKRTQEHAQLGRQAALEGIGRRASEGQQLLRIENGGNVIADLAKQNGTPPPASLGIRFVANRTKIQMSIAPGTTNINVTPQKPTLDVQTNKPIHTYIPGKVSGTMEQYSSIQIDWKG</sequence>
<evidence type="ECO:0000313" key="2">
    <source>
        <dbReference type="Proteomes" id="UP000659496"/>
    </source>
</evidence>
<keyword evidence="2" id="KW-1185">Reference proteome</keyword>
<accession>A0ABR8PN35</accession>
<dbReference type="EMBL" id="JACSQY010000016">
    <property type="protein sequence ID" value="MBD7909604.1"/>
    <property type="molecule type" value="Genomic_DNA"/>
</dbReference>
<comment type="caution">
    <text evidence="1">The sequence shown here is derived from an EMBL/GenBank/DDBJ whole genome shotgun (WGS) entry which is preliminary data.</text>
</comment>
<dbReference type="Pfam" id="PF20074">
    <property type="entry name" value="DUF6470"/>
    <property type="match status" value="1"/>
</dbReference>
<dbReference type="Proteomes" id="UP000659496">
    <property type="component" value="Unassembled WGS sequence"/>
</dbReference>
<dbReference type="InterPro" id="IPR045527">
    <property type="entry name" value="DUF6470"/>
</dbReference>